<dbReference type="InterPro" id="IPR003779">
    <property type="entry name" value="CMD-like"/>
</dbReference>
<dbReference type="KEGG" id="lal:AT746_14380"/>
<organism evidence="2 3">
    <name type="scientific">Lacimicrobium alkaliphilum</name>
    <dbReference type="NCBI Taxonomy" id="1526571"/>
    <lineage>
        <taxon>Bacteria</taxon>
        <taxon>Pseudomonadati</taxon>
        <taxon>Pseudomonadota</taxon>
        <taxon>Gammaproteobacteria</taxon>
        <taxon>Alteromonadales</taxon>
        <taxon>Alteromonadaceae</taxon>
        <taxon>Lacimicrobium</taxon>
    </lineage>
</organism>
<evidence type="ECO:0000313" key="2">
    <source>
        <dbReference type="EMBL" id="ALS99328.1"/>
    </source>
</evidence>
<dbReference type="RefSeq" id="WP_062481466.1">
    <property type="nucleotide sequence ID" value="NZ_CP013650.1"/>
</dbReference>
<proteinExistence type="predicted"/>
<dbReference type="SUPFAM" id="SSF69118">
    <property type="entry name" value="AhpD-like"/>
    <property type="match status" value="1"/>
</dbReference>
<keyword evidence="2" id="KW-0560">Oxidoreductase</keyword>
<dbReference type="Proteomes" id="UP000068447">
    <property type="component" value="Chromosome"/>
</dbReference>
<evidence type="ECO:0000313" key="3">
    <source>
        <dbReference type="Proteomes" id="UP000068447"/>
    </source>
</evidence>
<dbReference type="Gene3D" id="1.20.1290.10">
    <property type="entry name" value="AhpD-like"/>
    <property type="match status" value="1"/>
</dbReference>
<keyword evidence="3" id="KW-1185">Reference proteome</keyword>
<protein>
    <submittedName>
        <fullName evidence="2">Alkylhydroperoxidase</fullName>
    </submittedName>
</protein>
<evidence type="ECO:0000259" key="1">
    <source>
        <dbReference type="Pfam" id="PF02627"/>
    </source>
</evidence>
<keyword evidence="2" id="KW-0575">Peroxidase</keyword>
<reference evidence="2 3" key="1">
    <citation type="submission" date="2015-12" db="EMBL/GenBank/DDBJ databases">
        <title>Complete genome of Lacimicrobium alkaliphilum KCTC 32984.</title>
        <authorList>
            <person name="Kim S.-G."/>
            <person name="Lee Y.-J."/>
        </authorList>
    </citation>
    <scope>NUCLEOTIDE SEQUENCE [LARGE SCALE GENOMIC DNA]</scope>
    <source>
        <strain evidence="2 3">YelD216</strain>
    </source>
</reference>
<name>A0A0U3B2N4_9ALTE</name>
<dbReference type="PANTHER" id="PTHR34846:SF10">
    <property type="entry name" value="CYTOPLASMIC PROTEIN"/>
    <property type="match status" value="1"/>
</dbReference>
<dbReference type="EMBL" id="CP013650">
    <property type="protein sequence ID" value="ALS99328.1"/>
    <property type="molecule type" value="Genomic_DNA"/>
</dbReference>
<dbReference type="STRING" id="1526571.AT746_14380"/>
<gene>
    <name evidence="2" type="ORF">AT746_14380</name>
</gene>
<accession>A0A0U3B2N4</accession>
<feature type="domain" description="Carboxymuconolactone decarboxylase-like" evidence="1">
    <location>
        <begin position="20"/>
        <end position="98"/>
    </location>
</feature>
<dbReference type="PANTHER" id="PTHR34846">
    <property type="entry name" value="4-CARBOXYMUCONOLACTONE DECARBOXYLASE FAMILY PROTEIN (AFU_ORTHOLOGUE AFUA_6G11590)"/>
    <property type="match status" value="1"/>
</dbReference>
<dbReference type="InterPro" id="IPR029032">
    <property type="entry name" value="AhpD-like"/>
</dbReference>
<dbReference type="InterPro" id="IPR004675">
    <property type="entry name" value="AhpD_core"/>
</dbReference>
<dbReference type="GO" id="GO:0051920">
    <property type="term" value="F:peroxiredoxin activity"/>
    <property type="evidence" value="ECO:0007669"/>
    <property type="project" value="InterPro"/>
</dbReference>
<dbReference type="NCBIfam" id="TIGR00778">
    <property type="entry name" value="ahpD_dom"/>
    <property type="match status" value="1"/>
</dbReference>
<dbReference type="AlphaFoldDB" id="A0A0U3B2N4"/>
<sequence length="147" mass="16682">MNAKVRRLTREQVYKIQPALSQSLIRLGEAATSSLPKSLTHLIRIRVSQINGCAFCLTMHSQEARRDGEDQARLDVLSAWREAHCFDQQEKMALLLAETITHIGDQQLPDGVYAEVTAVFSEQELVNLIACIIEINSWNRIAITFRF</sequence>
<dbReference type="Pfam" id="PF02627">
    <property type="entry name" value="CMD"/>
    <property type="match status" value="1"/>
</dbReference>
<dbReference type="OrthoDB" id="9801997at2"/>